<dbReference type="HOGENOM" id="CLU_2070160_0_0_11"/>
<dbReference type="eggNOG" id="COG1215">
    <property type="taxonomic scope" value="Bacteria"/>
</dbReference>
<name>Q6AH91_LEIXX</name>
<gene>
    <name evidence="2" type="ordered locus">Lxx01970</name>
</gene>
<feature type="transmembrane region" description="Helical" evidence="1">
    <location>
        <begin position="63"/>
        <end position="83"/>
    </location>
</feature>
<feature type="transmembrane region" description="Helical" evidence="1">
    <location>
        <begin position="30"/>
        <end position="51"/>
    </location>
</feature>
<protein>
    <submittedName>
        <fullName evidence="2">Uncharacterized protein</fullName>
    </submittedName>
</protein>
<keyword evidence="1" id="KW-1133">Transmembrane helix</keyword>
<proteinExistence type="predicted"/>
<dbReference type="KEGG" id="lxx:Lxx01970"/>
<dbReference type="STRING" id="281090.Lxx01970"/>
<keyword evidence="1" id="KW-0812">Transmembrane</keyword>
<organism evidence="2 3">
    <name type="scientific">Leifsonia xyli subsp. xyli (strain CTCB07)</name>
    <dbReference type="NCBI Taxonomy" id="281090"/>
    <lineage>
        <taxon>Bacteria</taxon>
        <taxon>Bacillati</taxon>
        <taxon>Actinomycetota</taxon>
        <taxon>Actinomycetes</taxon>
        <taxon>Micrococcales</taxon>
        <taxon>Microbacteriaceae</taxon>
        <taxon>Leifsonia</taxon>
    </lineage>
</organism>
<keyword evidence="1" id="KW-0472">Membrane</keyword>
<dbReference type="Proteomes" id="UP000001306">
    <property type="component" value="Chromosome"/>
</dbReference>
<evidence type="ECO:0000313" key="2">
    <source>
        <dbReference type="EMBL" id="AAT88254.1"/>
    </source>
</evidence>
<reference evidence="2 3" key="1">
    <citation type="journal article" date="2004" name="Mol. Plant Microbe Interact.">
        <title>The genome sequence of the Gram-positive sugarcane pathogen Leifsonia xyli subsp. xyli.</title>
        <authorList>
            <person name="Monteiro-Vitorello C.B."/>
            <person name="Camargo L.E.A."/>
            <person name="Van Sluys M.A."/>
            <person name="Kitajima J.P."/>
            <person name="Truffi D."/>
            <person name="do Amaral A.M."/>
            <person name="Harakava R."/>
            <person name="de Oliveira J.C.F."/>
            <person name="Wood D."/>
            <person name="de Oliveira M.C."/>
            <person name="Miyaki C.Y."/>
            <person name="Takita M.A."/>
            <person name="da Silva A.C.R."/>
            <person name="Furlan L.R."/>
            <person name="Carraro D.M."/>
            <person name="Camarotte G."/>
            <person name="Almeida N.F. Jr."/>
            <person name="Carrer H."/>
            <person name="Coutinho L.L."/>
            <person name="El-Dorry H.A."/>
            <person name="Ferro M.I.T."/>
            <person name="Gagliardi P.R."/>
            <person name="Giglioti E."/>
            <person name="Goldman M.H.S."/>
            <person name="Goldman G.H."/>
            <person name="Kimura E.T."/>
            <person name="Ferro E.S."/>
            <person name="Kuramae E.E."/>
            <person name="Lemos E.G.M."/>
            <person name="Lemos M.V.F."/>
            <person name="Mauro S.M.Z."/>
            <person name="Machado M.A."/>
            <person name="Marino C.L."/>
            <person name="Menck C.F."/>
            <person name="Nunes L.R."/>
            <person name="Oliveira R.C."/>
            <person name="Pereira G.G."/>
            <person name="Siqueira W."/>
            <person name="de Souza A.A."/>
            <person name="Tsai S.M."/>
            <person name="Zanca A.S."/>
            <person name="Simpson A.J.G."/>
            <person name="Brumbley S.M."/>
            <person name="Setubal J.C."/>
        </authorList>
    </citation>
    <scope>NUCLEOTIDE SEQUENCE [LARGE SCALE GENOMIC DNA]</scope>
    <source>
        <strain evidence="2 3">CTCB07</strain>
    </source>
</reference>
<dbReference type="EMBL" id="AE016822">
    <property type="protein sequence ID" value="AAT88254.1"/>
    <property type="molecule type" value="Genomic_DNA"/>
</dbReference>
<evidence type="ECO:0000313" key="3">
    <source>
        <dbReference type="Proteomes" id="UP000001306"/>
    </source>
</evidence>
<keyword evidence="3" id="KW-1185">Reference proteome</keyword>
<evidence type="ECO:0000256" key="1">
    <source>
        <dbReference type="SAM" id="Phobius"/>
    </source>
</evidence>
<dbReference type="AlphaFoldDB" id="Q6AH91"/>
<accession>Q6AH91</accession>
<sequence length="118" mass="13398">MIAMFTWIVVDALLVTTIIRSPYGPLEWVQQNWILTILVLVVGIAPFAIWGPIYRRLAAPERSVASGVWWGVLVYFYNLYIMITTPRAFYRAVRGKQGWAKTRRNGENLGLGAVAREA</sequence>